<dbReference type="InterPro" id="IPR021109">
    <property type="entry name" value="Peptidase_aspartic_dom_sf"/>
</dbReference>
<dbReference type="STRING" id="714943.Mucpa_4110"/>
<dbReference type="HOGENOM" id="CLU_697938_0_0_10"/>
<sequence>MFYFKDKILCPLHCSHLYFCYILVYQLIVNLIYSGRMTIKHTNQILLFCSLLFIISIATSCKKEKQQPASLVKLGLYEYASGSNKRIFIPITQIGNKPVTYYGIFDTGSTGMTIDATDILPASMITSNGIQFTGDSVNINGITVTSQQATISYGDLLSSTKEYGYLAYAPVTLGDANGKITTKRIPFFLYYKIIDETGKQLAAHSSDVFGVGPGVSYANKAIASPLSYFDLRTGTTNGFKLATLNTSGFNSNGTYVADLLTIGLTGADLSSAGFIIHPLSNLGSGGYSPNIPATITYNGKSISAQVLFDTGTPSITIIEDRTANALGSLPANSVVTVTTNKGFTYQYTTNSTGNLTAVQNPNNSGDTRTIFSLDFFISNEYLTDYSNHQIGLKNN</sequence>
<proteinExistence type="predicted"/>
<keyword evidence="1" id="KW-1133">Transmembrane helix</keyword>
<name>H1Y2M2_9SPHI</name>
<keyword evidence="3" id="KW-1185">Reference proteome</keyword>
<evidence type="ECO:0000256" key="1">
    <source>
        <dbReference type="SAM" id="Phobius"/>
    </source>
</evidence>
<evidence type="ECO:0000313" key="2">
    <source>
        <dbReference type="EMBL" id="EHQ28201.1"/>
    </source>
</evidence>
<dbReference type="EMBL" id="CM001403">
    <property type="protein sequence ID" value="EHQ28201.1"/>
    <property type="molecule type" value="Genomic_DNA"/>
</dbReference>
<dbReference type="eggNOG" id="ENOG5033C0Y">
    <property type="taxonomic scope" value="Bacteria"/>
</dbReference>
<keyword evidence="1" id="KW-0472">Membrane</keyword>
<feature type="transmembrane region" description="Helical" evidence="1">
    <location>
        <begin position="45"/>
        <end position="60"/>
    </location>
</feature>
<organism evidence="2 3">
    <name type="scientific">Mucilaginibacter paludis DSM 18603</name>
    <dbReference type="NCBI Taxonomy" id="714943"/>
    <lineage>
        <taxon>Bacteria</taxon>
        <taxon>Pseudomonadati</taxon>
        <taxon>Bacteroidota</taxon>
        <taxon>Sphingobacteriia</taxon>
        <taxon>Sphingobacteriales</taxon>
        <taxon>Sphingobacteriaceae</taxon>
        <taxon>Mucilaginibacter</taxon>
    </lineage>
</organism>
<dbReference type="SUPFAM" id="SSF50630">
    <property type="entry name" value="Acid proteases"/>
    <property type="match status" value="1"/>
</dbReference>
<evidence type="ECO:0000313" key="3">
    <source>
        <dbReference type="Proteomes" id="UP000002774"/>
    </source>
</evidence>
<gene>
    <name evidence="2" type="ORF">Mucpa_4110</name>
</gene>
<feature type="transmembrane region" description="Helical" evidence="1">
    <location>
        <begin position="15"/>
        <end position="33"/>
    </location>
</feature>
<reference evidence="2" key="1">
    <citation type="submission" date="2011-09" db="EMBL/GenBank/DDBJ databases">
        <title>The permanent draft genome of Mucilaginibacter paludis DSM 18603.</title>
        <authorList>
            <consortium name="US DOE Joint Genome Institute (JGI-PGF)"/>
            <person name="Lucas S."/>
            <person name="Han J."/>
            <person name="Lapidus A."/>
            <person name="Bruce D."/>
            <person name="Goodwin L."/>
            <person name="Pitluck S."/>
            <person name="Peters L."/>
            <person name="Kyrpides N."/>
            <person name="Mavromatis K."/>
            <person name="Ivanova N."/>
            <person name="Mikhailova N."/>
            <person name="Held B."/>
            <person name="Detter J.C."/>
            <person name="Tapia R."/>
            <person name="Han C."/>
            <person name="Land M."/>
            <person name="Hauser L."/>
            <person name="Markowitz V."/>
            <person name="Cheng J.-F."/>
            <person name="Hugenholtz P."/>
            <person name="Woyke T."/>
            <person name="Wu D."/>
            <person name="Tindall B."/>
            <person name="Brambilla E."/>
            <person name="Klenk H.-P."/>
            <person name="Eisen J.A."/>
        </authorList>
    </citation>
    <scope>NUCLEOTIDE SEQUENCE [LARGE SCALE GENOMIC DNA]</scope>
    <source>
        <strain evidence="2">DSM 18603</strain>
    </source>
</reference>
<accession>H1Y2M2</accession>
<dbReference type="AlphaFoldDB" id="H1Y2M2"/>
<protein>
    <recommendedName>
        <fullName evidence="4">Peptidase A2 domain-containing protein</fullName>
    </recommendedName>
</protein>
<dbReference type="Proteomes" id="UP000002774">
    <property type="component" value="Chromosome"/>
</dbReference>
<evidence type="ECO:0008006" key="4">
    <source>
        <dbReference type="Google" id="ProtNLM"/>
    </source>
</evidence>
<keyword evidence="1" id="KW-0812">Transmembrane</keyword>